<dbReference type="EMBL" id="FNVD01000003">
    <property type="protein sequence ID" value="SEF66890.1"/>
    <property type="molecule type" value="Genomic_DNA"/>
</dbReference>
<dbReference type="InterPro" id="IPR039298">
    <property type="entry name" value="ACOT13"/>
</dbReference>
<dbReference type="PANTHER" id="PTHR21660">
    <property type="entry name" value="THIOESTERASE SUPERFAMILY MEMBER-RELATED"/>
    <property type="match status" value="1"/>
</dbReference>
<dbReference type="OrthoDB" id="3477511at2"/>
<dbReference type="AlphaFoldDB" id="A0A1H5TVU5"/>
<gene>
    <name evidence="4" type="ORF">SAMN05421751_10351</name>
</gene>
<dbReference type="CDD" id="cd03443">
    <property type="entry name" value="PaaI_thioesterase"/>
    <property type="match status" value="1"/>
</dbReference>
<dbReference type="Proteomes" id="UP000236742">
    <property type="component" value="Unassembled WGS sequence"/>
</dbReference>
<dbReference type="InterPro" id="IPR003736">
    <property type="entry name" value="PAAI_dom"/>
</dbReference>
<dbReference type="Gene3D" id="3.10.129.10">
    <property type="entry name" value="Hotdog Thioesterase"/>
    <property type="match status" value="1"/>
</dbReference>
<evidence type="ECO:0000313" key="4">
    <source>
        <dbReference type="EMBL" id="SEF66890.1"/>
    </source>
</evidence>
<keyword evidence="2" id="KW-0378">Hydrolase</keyword>
<organism evidence="4 5">
    <name type="scientific">Jhaorihella thermophila</name>
    <dbReference type="NCBI Taxonomy" id="488547"/>
    <lineage>
        <taxon>Bacteria</taxon>
        <taxon>Pseudomonadati</taxon>
        <taxon>Pseudomonadota</taxon>
        <taxon>Alphaproteobacteria</taxon>
        <taxon>Rhodobacterales</taxon>
        <taxon>Paracoccaceae</taxon>
        <taxon>Jhaorihella</taxon>
    </lineage>
</organism>
<comment type="similarity">
    <text evidence="1">Belongs to the thioesterase PaaI family.</text>
</comment>
<dbReference type="InterPro" id="IPR029069">
    <property type="entry name" value="HotDog_dom_sf"/>
</dbReference>
<dbReference type="InterPro" id="IPR006683">
    <property type="entry name" value="Thioestr_dom"/>
</dbReference>
<evidence type="ECO:0000256" key="2">
    <source>
        <dbReference type="ARBA" id="ARBA00022801"/>
    </source>
</evidence>
<evidence type="ECO:0000313" key="5">
    <source>
        <dbReference type="Proteomes" id="UP000236742"/>
    </source>
</evidence>
<name>A0A1H5TVU5_9RHOB</name>
<feature type="domain" description="Thioesterase" evidence="3">
    <location>
        <begin position="30"/>
        <end position="107"/>
    </location>
</feature>
<evidence type="ECO:0000259" key="3">
    <source>
        <dbReference type="Pfam" id="PF03061"/>
    </source>
</evidence>
<keyword evidence="5" id="KW-1185">Reference proteome</keyword>
<dbReference type="NCBIfam" id="TIGR00369">
    <property type="entry name" value="unchar_dom_1"/>
    <property type="match status" value="1"/>
</dbReference>
<dbReference type="Pfam" id="PF03061">
    <property type="entry name" value="4HBT"/>
    <property type="match status" value="1"/>
</dbReference>
<proteinExistence type="inferred from homology"/>
<reference evidence="4 5" key="1">
    <citation type="submission" date="2016-10" db="EMBL/GenBank/DDBJ databases">
        <authorList>
            <person name="de Groot N.N."/>
        </authorList>
    </citation>
    <scope>NUCLEOTIDE SEQUENCE [LARGE SCALE GENOMIC DNA]</scope>
    <source>
        <strain evidence="4 5">DSM 23413</strain>
    </source>
</reference>
<sequence length="123" mass="12986">MVGYDIDLSHHDGGARIILDIAPRHLNRVGSLHGGIVAMLLDAASGFAASRSWSEDGDALLVTVALNTQYIASAHQGRVIATGYVTGGGKTIRYADAELRAADGRLLAKASGVFKRISERRGK</sequence>
<dbReference type="SUPFAM" id="SSF54637">
    <property type="entry name" value="Thioesterase/thiol ester dehydrase-isomerase"/>
    <property type="match status" value="1"/>
</dbReference>
<protein>
    <submittedName>
        <fullName evidence="4">Uncharacterized domain 1-containing protein</fullName>
    </submittedName>
</protein>
<dbReference type="GO" id="GO:0047617">
    <property type="term" value="F:fatty acyl-CoA hydrolase activity"/>
    <property type="evidence" value="ECO:0007669"/>
    <property type="project" value="InterPro"/>
</dbReference>
<accession>A0A1H5TVU5</accession>
<evidence type="ECO:0000256" key="1">
    <source>
        <dbReference type="ARBA" id="ARBA00008324"/>
    </source>
</evidence>
<dbReference type="PANTHER" id="PTHR21660:SF1">
    <property type="entry name" value="ACYL-COENZYME A THIOESTERASE 13"/>
    <property type="match status" value="1"/>
</dbReference>